<dbReference type="OrthoDB" id="6381734at2759"/>
<name>A0A979FXS8_HYAAZ</name>
<dbReference type="AlphaFoldDB" id="A0A979FXS8"/>
<dbReference type="KEGG" id="hazt:108670538"/>
<dbReference type="Proteomes" id="UP000694843">
    <property type="component" value="Unplaced"/>
</dbReference>
<sequence length="267" mass="31337">MLRNCYGNTNEYDGNVTGIQRECDVNVTFLGKLFMDKESDADEDAVVETLNAKKRNLHGKYNKGIFSEKEEQIINENWNQFQKEYKFYDLRPLINYRTCILEGSHDSFSINQVYLTSVPQQKKFLNYIRRGLNRSLMQVKWHLQSLVLGKYSNCAWNKGINFAHQNIMAKKEMYLVDLFLKRYGVDVASMEFILNSTSGALLHNSLRTYYRFKLCPIADGPWTEEEMLRLIKGVVYTWNKVPTQNHSHSLNGTKWMKVFLFVRVSCF</sequence>
<protein>
    <submittedName>
        <fullName evidence="2">Uncharacterized protein LOC108670538</fullName>
    </submittedName>
</protein>
<organism evidence="1 2">
    <name type="scientific">Hyalella azteca</name>
    <name type="common">Amphipod</name>
    <dbReference type="NCBI Taxonomy" id="294128"/>
    <lineage>
        <taxon>Eukaryota</taxon>
        <taxon>Metazoa</taxon>
        <taxon>Ecdysozoa</taxon>
        <taxon>Arthropoda</taxon>
        <taxon>Crustacea</taxon>
        <taxon>Multicrustacea</taxon>
        <taxon>Malacostraca</taxon>
        <taxon>Eumalacostraca</taxon>
        <taxon>Peracarida</taxon>
        <taxon>Amphipoda</taxon>
        <taxon>Senticaudata</taxon>
        <taxon>Talitrida</taxon>
        <taxon>Talitroidea</taxon>
        <taxon>Hyalellidae</taxon>
        <taxon>Hyalella</taxon>
    </lineage>
</organism>
<evidence type="ECO:0000313" key="2">
    <source>
        <dbReference type="RefSeq" id="XP_047741342.1"/>
    </source>
</evidence>
<evidence type="ECO:0000313" key="1">
    <source>
        <dbReference type="Proteomes" id="UP000694843"/>
    </source>
</evidence>
<dbReference type="RefSeq" id="XP_047741342.1">
    <property type="nucleotide sequence ID" value="XM_047885386.1"/>
</dbReference>
<reference evidence="2" key="1">
    <citation type="submission" date="2025-08" db="UniProtKB">
        <authorList>
            <consortium name="RefSeq"/>
        </authorList>
    </citation>
    <scope>IDENTIFICATION</scope>
    <source>
        <tissue evidence="2">Whole organism</tissue>
    </source>
</reference>
<dbReference type="GeneID" id="108670538"/>
<proteinExistence type="predicted"/>
<keyword evidence="1" id="KW-1185">Reference proteome</keyword>
<gene>
    <name evidence="2" type="primary">LOC108670538</name>
</gene>
<accession>A0A979FXS8</accession>